<dbReference type="Pfam" id="PF02276">
    <property type="entry name" value="CytoC_RC"/>
    <property type="match status" value="1"/>
</dbReference>
<dbReference type="InterPro" id="IPR036280">
    <property type="entry name" value="Multihaem_cyt_sf"/>
</dbReference>
<keyword evidence="5" id="KW-0349">Heme</keyword>
<proteinExistence type="predicted"/>
<dbReference type="InterPro" id="IPR003158">
    <property type="entry name" value="Photosyn_RC_cyt_c-su"/>
</dbReference>
<dbReference type="RefSeq" id="WP_093418731.1">
    <property type="nucleotide sequence ID" value="NZ_FOXA01000003.1"/>
</dbReference>
<keyword evidence="6" id="KW-0479">Metal-binding</keyword>
<dbReference type="GO" id="GO:0005506">
    <property type="term" value="F:iron ion binding"/>
    <property type="evidence" value="ECO:0007669"/>
    <property type="project" value="InterPro"/>
</dbReference>
<accession>A0A1I5MYC7</accession>
<dbReference type="Gene3D" id="1.10.468.10">
    <property type="entry name" value="Photosynthetic Reaction Center, subunit C, domain 2"/>
    <property type="match status" value="2"/>
</dbReference>
<dbReference type="STRING" id="441119.SAMN04488047_1039"/>
<dbReference type="OrthoDB" id="9813732at2"/>
<evidence type="ECO:0000256" key="3">
    <source>
        <dbReference type="ARBA" id="ARBA00022448"/>
    </source>
</evidence>
<evidence type="ECO:0000256" key="1">
    <source>
        <dbReference type="ARBA" id="ARBA00003196"/>
    </source>
</evidence>
<keyword evidence="7" id="KW-0249">Electron transport</keyword>
<dbReference type="AlphaFoldDB" id="A0A1I5MYC7"/>
<dbReference type="SUPFAM" id="SSF48695">
    <property type="entry name" value="Multiheme cytochromes"/>
    <property type="match status" value="1"/>
</dbReference>
<keyword evidence="10" id="KW-1185">Reference proteome</keyword>
<evidence type="ECO:0000256" key="4">
    <source>
        <dbReference type="ARBA" id="ARBA00022531"/>
    </source>
</evidence>
<dbReference type="GO" id="GO:0020037">
    <property type="term" value="F:heme binding"/>
    <property type="evidence" value="ECO:0007669"/>
    <property type="project" value="InterPro"/>
</dbReference>
<organism evidence="9 10">
    <name type="scientific">Tranquillimonas alkanivorans</name>
    <dbReference type="NCBI Taxonomy" id="441119"/>
    <lineage>
        <taxon>Bacteria</taxon>
        <taxon>Pseudomonadati</taxon>
        <taxon>Pseudomonadota</taxon>
        <taxon>Alphaproteobacteria</taxon>
        <taxon>Rhodobacterales</taxon>
        <taxon>Roseobacteraceae</taxon>
        <taxon>Tranquillimonas</taxon>
    </lineage>
</organism>
<keyword evidence="3" id="KW-0813">Transport</keyword>
<evidence type="ECO:0000256" key="5">
    <source>
        <dbReference type="ARBA" id="ARBA00022617"/>
    </source>
</evidence>
<dbReference type="EMBL" id="FOXA01000003">
    <property type="protein sequence ID" value="SFP14548.1"/>
    <property type="molecule type" value="Genomic_DNA"/>
</dbReference>
<dbReference type="Proteomes" id="UP000199356">
    <property type="component" value="Unassembled WGS sequence"/>
</dbReference>
<dbReference type="GO" id="GO:0019684">
    <property type="term" value="P:photosynthesis, light reaction"/>
    <property type="evidence" value="ECO:0007669"/>
    <property type="project" value="InterPro"/>
</dbReference>
<keyword evidence="8" id="KW-0408">Iron</keyword>
<evidence type="ECO:0000256" key="7">
    <source>
        <dbReference type="ARBA" id="ARBA00022982"/>
    </source>
</evidence>
<sequence length="364" mass="40946">MKRDPQGRRLFLFLVVVTGFGGLFAVLALPKWDRPPIQSTEWGPPAIAMDTFVALNREPDPLNTRDFPVPEPVEDAGVPASAVYDDVEVLGDLDRAQFDRLQVAITAWVAPDEGCSYCHAEGQDGALDHAAEQPYTFEVARQMLRMVREINAEDAGGHLAPQGVTCFTCHRGENIPAYTWLKAGDWPPPEDRWFQKPPPWIRTATTIREFFPREAFELFILEDNRAAGIQTRAIGPGDGVTVLPRNEPEPDGMPLFTRAENIYLFMMQMSDAMGVNCTFCHNSRVFYDWNQSTPHRVTAWYAIDQTQKINHDHIEPLKDRLPPFRLGPVGDPYKVNCMTCHVSKRKPLDGIPMVEFFPGLVAPG</sequence>
<evidence type="ECO:0000256" key="6">
    <source>
        <dbReference type="ARBA" id="ARBA00022723"/>
    </source>
</evidence>
<dbReference type="GO" id="GO:0030077">
    <property type="term" value="C:plasma membrane light-harvesting complex"/>
    <property type="evidence" value="ECO:0007669"/>
    <property type="project" value="InterPro"/>
</dbReference>
<evidence type="ECO:0000313" key="10">
    <source>
        <dbReference type="Proteomes" id="UP000199356"/>
    </source>
</evidence>
<evidence type="ECO:0000313" key="9">
    <source>
        <dbReference type="EMBL" id="SFP14548.1"/>
    </source>
</evidence>
<dbReference type="CDD" id="cd09224">
    <property type="entry name" value="CytoC_RC"/>
    <property type="match status" value="1"/>
</dbReference>
<reference evidence="9 10" key="1">
    <citation type="submission" date="2016-10" db="EMBL/GenBank/DDBJ databases">
        <authorList>
            <person name="de Groot N.N."/>
        </authorList>
    </citation>
    <scope>NUCLEOTIDE SEQUENCE [LARGE SCALE GENOMIC DNA]</scope>
    <source>
        <strain evidence="9 10">DSM 19547</strain>
    </source>
</reference>
<name>A0A1I5MYC7_9RHOB</name>
<dbReference type="InterPro" id="IPR023119">
    <property type="entry name" value="Multihaem_cyt_PRC_cyt_su-like"/>
</dbReference>
<dbReference type="GO" id="GO:0009055">
    <property type="term" value="F:electron transfer activity"/>
    <property type="evidence" value="ECO:0007669"/>
    <property type="project" value="InterPro"/>
</dbReference>
<protein>
    <recommendedName>
        <fullName evidence="2">Photosynthetic reaction center cytochrome c subunit</fullName>
    </recommendedName>
</protein>
<evidence type="ECO:0000256" key="8">
    <source>
        <dbReference type="ARBA" id="ARBA00023004"/>
    </source>
</evidence>
<gene>
    <name evidence="9" type="ORF">SAMN04488047_1039</name>
</gene>
<comment type="function">
    <text evidence="1">The reaction center of purple bacteria contains a tightly bound cytochrome molecule which re-reduces the photo oxidized primary electron donor.</text>
</comment>
<evidence type="ECO:0000256" key="2">
    <source>
        <dbReference type="ARBA" id="ARBA00015978"/>
    </source>
</evidence>
<keyword evidence="4" id="KW-0602">Photosynthesis</keyword>